<sequence>MYINFISPPMPYLIVGGLSIFRKGDKHERRKIHNTFDLIYVRSGTMYMEEEGKHFDVHKGQFLILSPDKVHASYRYCDEDTVFSWIHFYSTGDFSFSDKPAHYIQAKMNKNKYYQKDKFYISIPKYGSMNSKCYRDIEGYLDQISQVKIDKYNQQKLFFNSVSSQIDYQILFMKIIALICESSEKPQERDLAEEIYSFLKHSYTEPFNLTELSHRYAFHPAYIIRCIKMKYGLTPLQLLISIRMEEAKKLLKTTNLHVNIIAQNVGYYDMAYFSKQFKNVTGMTAIEYRRKETGAL</sequence>
<keyword evidence="1" id="KW-0805">Transcription regulation</keyword>
<dbReference type="Pfam" id="PF12833">
    <property type="entry name" value="HTH_18"/>
    <property type="match status" value="1"/>
</dbReference>
<gene>
    <name evidence="5" type="primary">araC_4</name>
    <name evidence="5" type="ORF">CLORY_31780</name>
</gene>
<dbReference type="PROSITE" id="PS00041">
    <property type="entry name" value="HTH_ARAC_FAMILY_1"/>
    <property type="match status" value="1"/>
</dbReference>
<dbReference type="PROSITE" id="PS01124">
    <property type="entry name" value="HTH_ARAC_FAMILY_2"/>
    <property type="match status" value="1"/>
</dbReference>
<organism evidence="5 6">
    <name type="scientific">Clostridium oryzae</name>
    <dbReference type="NCBI Taxonomy" id="1450648"/>
    <lineage>
        <taxon>Bacteria</taxon>
        <taxon>Bacillati</taxon>
        <taxon>Bacillota</taxon>
        <taxon>Clostridia</taxon>
        <taxon>Eubacteriales</taxon>
        <taxon>Clostridiaceae</taxon>
        <taxon>Clostridium</taxon>
    </lineage>
</organism>
<dbReference type="PANTHER" id="PTHR43280:SF30">
    <property type="entry name" value="MMSAB OPERON REGULATORY PROTEIN"/>
    <property type="match status" value="1"/>
</dbReference>
<dbReference type="InterPro" id="IPR018062">
    <property type="entry name" value="HTH_AraC-typ_CS"/>
</dbReference>
<dbReference type="SUPFAM" id="SSF51215">
    <property type="entry name" value="Regulatory protein AraC"/>
    <property type="match status" value="1"/>
</dbReference>
<dbReference type="Proteomes" id="UP000190080">
    <property type="component" value="Unassembled WGS sequence"/>
</dbReference>
<accession>A0A1V4IIH0</accession>
<reference evidence="5 6" key="1">
    <citation type="submission" date="2017-03" db="EMBL/GenBank/DDBJ databases">
        <title>Genome sequence of Clostridium oryzae DSM 28571.</title>
        <authorList>
            <person name="Poehlein A."/>
            <person name="Daniel R."/>
        </authorList>
    </citation>
    <scope>NUCLEOTIDE SEQUENCE [LARGE SCALE GENOMIC DNA]</scope>
    <source>
        <strain evidence="5 6">DSM 28571</strain>
    </source>
</reference>
<dbReference type="GO" id="GO:0003700">
    <property type="term" value="F:DNA-binding transcription factor activity"/>
    <property type="evidence" value="ECO:0007669"/>
    <property type="project" value="InterPro"/>
</dbReference>
<dbReference type="EMBL" id="MZGV01000041">
    <property type="protein sequence ID" value="OPJ59634.1"/>
    <property type="molecule type" value="Genomic_DNA"/>
</dbReference>
<dbReference type="InterPro" id="IPR003313">
    <property type="entry name" value="AraC-bd"/>
</dbReference>
<evidence type="ECO:0000259" key="4">
    <source>
        <dbReference type="PROSITE" id="PS01124"/>
    </source>
</evidence>
<dbReference type="PANTHER" id="PTHR43280">
    <property type="entry name" value="ARAC-FAMILY TRANSCRIPTIONAL REGULATOR"/>
    <property type="match status" value="1"/>
</dbReference>
<dbReference type="AlphaFoldDB" id="A0A1V4IIH0"/>
<protein>
    <submittedName>
        <fullName evidence="5">Arabinose operon regulatory protein</fullName>
    </submittedName>
</protein>
<dbReference type="SUPFAM" id="SSF46689">
    <property type="entry name" value="Homeodomain-like"/>
    <property type="match status" value="1"/>
</dbReference>
<dbReference type="InterPro" id="IPR014710">
    <property type="entry name" value="RmlC-like_jellyroll"/>
</dbReference>
<feature type="domain" description="HTH araC/xylS-type" evidence="4">
    <location>
        <begin position="193"/>
        <end position="291"/>
    </location>
</feature>
<dbReference type="GO" id="GO:0043565">
    <property type="term" value="F:sequence-specific DNA binding"/>
    <property type="evidence" value="ECO:0007669"/>
    <property type="project" value="InterPro"/>
</dbReference>
<evidence type="ECO:0000256" key="2">
    <source>
        <dbReference type="ARBA" id="ARBA00023125"/>
    </source>
</evidence>
<evidence type="ECO:0000313" key="5">
    <source>
        <dbReference type="EMBL" id="OPJ59634.1"/>
    </source>
</evidence>
<evidence type="ECO:0000256" key="1">
    <source>
        <dbReference type="ARBA" id="ARBA00023015"/>
    </source>
</evidence>
<keyword evidence="6" id="KW-1185">Reference proteome</keyword>
<name>A0A1V4IIH0_9CLOT</name>
<evidence type="ECO:0000256" key="3">
    <source>
        <dbReference type="ARBA" id="ARBA00023163"/>
    </source>
</evidence>
<keyword evidence="2" id="KW-0238">DNA-binding</keyword>
<evidence type="ECO:0000313" key="6">
    <source>
        <dbReference type="Proteomes" id="UP000190080"/>
    </source>
</evidence>
<dbReference type="Pfam" id="PF02311">
    <property type="entry name" value="AraC_binding"/>
    <property type="match status" value="1"/>
</dbReference>
<dbReference type="STRING" id="1450648.CLORY_31780"/>
<dbReference type="InterPro" id="IPR018060">
    <property type="entry name" value="HTH_AraC"/>
</dbReference>
<dbReference type="InterPro" id="IPR037923">
    <property type="entry name" value="HTH-like"/>
</dbReference>
<comment type="caution">
    <text evidence="5">The sequence shown here is derived from an EMBL/GenBank/DDBJ whole genome shotgun (WGS) entry which is preliminary data.</text>
</comment>
<dbReference type="Gene3D" id="1.10.10.60">
    <property type="entry name" value="Homeodomain-like"/>
    <property type="match status" value="1"/>
</dbReference>
<dbReference type="Gene3D" id="2.60.120.10">
    <property type="entry name" value="Jelly Rolls"/>
    <property type="match status" value="1"/>
</dbReference>
<keyword evidence="3" id="KW-0804">Transcription</keyword>
<dbReference type="InterPro" id="IPR009057">
    <property type="entry name" value="Homeodomain-like_sf"/>
</dbReference>
<dbReference type="SMART" id="SM00342">
    <property type="entry name" value="HTH_ARAC"/>
    <property type="match status" value="1"/>
</dbReference>
<proteinExistence type="predicted"/>
<dbReference type="OrthoDB" id="1410840at2"/>
<dbReference type="RefSeq" id="WP_079426262.1">
    <property type="nucleotide sequence ID" value="NZ_MZGV01000041.1"/>
</dbReference>